<organism evidence="1 2">
    <name type="scientific">Chitinophaga ginsengisegetis</name>
    <dbReference type="NCBI Taxonomy" id="393003"/>
    <lineage>
        <taxon>Bacteria</taxon>
        <taxon>Pseudomonadati</taxon>
        <taxon>Bacteroidota</taxon>
        <taxon>Chitinophagia</taxon>
        <taxon>Chitinophagales</taxon>
        <taxon>Chitinophagaceae</taxon>
        <taxon>Chitinophaga</taxon>
    </lineage>
</organism>
<dbReference type="AlphaFoldDB" id="A0A1T5PCY0"/>
<proteinExistence type="predicted"/>
<dbReference type="PROSITE" id="PS51257">
    <property type="entry name" value="PROKAR_LIPOPROTEIN"/>
    <property type="match status" value="1"/>
</dbReference>
<gene>
    <name evidence="1" type="ORF">SAMN05660461_6433</name>
</gene>
<reference evidence="2" key="1">
    <citation type="submission" date="2017-02" db="EMBL/GenBank/DDBJ databases">
        <authorList>
            <person name="Varghese N."/>
            <person name="Submissions S."/>
        </authorList>
    </citation>
    <scope>NUCLEOTIDE SEQUENCE [LARGE SCALE GENOMIC DNA]</scope>
    <source>
        <strain evidence="2">DSM 18108</strain>
    </source>
</reference>
<dbReference type="Proteomes" id="UP000190166">
    <property type="component" value="Unassembled WGS sequence"/>
</dbReference>
<dbReference type="EMBL" id="FUZZ01000008">
    <property type="protein sequence ID" value="SKD10513.1"/>
    <property type="molecule type" value="Genomic_DNA"/>
</dbReference>
<name>A0A1T5PCY0_9BACT</name>
<dbReference type="RefSeq" id="WP_143313770.1">
    <property type="nucleotide sequence ID" value="NZ_FUZZ01000008.1"/>
</dbReference>
<evidence type="ECO:0000313" key="1">
    <source>
        <dbReference type="EMBL" id="SKD10513.1"/>
    </source>
</evidence>
<keyword evidence="2" id="KW-1185">Reference proteome</keyword>
<protein>
    <recommendedName>
        <fullName evidence="3">DUF4249 family protein</fullName>
    </recommendedName>
</protein>
<evidence type="ECO:0000313" key="2">
    <source>
        <dbReference type="Proteomes" id="UP000190166"/>
    </source>
</evidence>
<sequence length="248" mass="27976">MEKLKKLFPICCMLITALSCDESKLSKGPVNSLSLIRAEINITQRLHSKIENQVVVSLFDEEGKTIKKDSIKIYVNGAEVRYTVRQGLYYTSSTYYLKDSANPKNNQFNFEIVLPDGKKSFLAEVDALDLVNGQNISYTETGNLNKDYEITWKELTGVNYLAIARTLKVKKQEEPNITTYEEHMPDTISIHSEGRHVISKSTFDNPTHQVNILSFRFIAQKIGKVSPELAKGSSISIIGSIERSVSFE</sequence>
<evidence type="ECO:0008006" key="3">
    <source>
        <dbReference type="Google" id="ProtNLM"/>
    </source>
</evidence>
<accession>A0A1T5PCY0</accession>